<dbReference type="SUPFAM" id="SSF53613">
    <property type="entry name" value="Ribokinase-like"/>
    <property type="match status" value="1"/>
</dbReference>
<dbReference type="Pfam" id="PF00294">
    <property type="entry name" value="PfkB"/>
    <property type="match status" value="1"/>
</dbReference>
<dbReference type="Proteomes" id="UP000510647">
    <property type="component" value="Chromosome 2"/>
</dbReference>
<dbReference type="InterPro" id="IPR011877">
    <property type="entry name" value="Ribokinase"/>
</dbReference>
<dbReference type="Gene3D" id="3.40.1190.20">
    <property type="match status" value="1"/>
</dbReference>
<evidence type="ECO:0000256" key="8">
    <source>
        <dbReference type="ARBA" id="ARBA00023277"/>
    </source>
</evidence>
<evidence type="ECO:0000256" key="1">
    <source>
        <dbReference type="ARBA" id="ARBA00022679"/>
    </source>
</evidence>
<feature type="binding site" evidence="9">
    <location>
        <position position="281"/>
    </location>
    <ligand>
        <name>K(+)</name>
        <dbReference type="ChEBI" id="CHEBI:29103"/>
    </ligand>
</feature>
<dbReference type="InterPro" id="IPR002139">
    <property type="entry name" value="Ribo/fructo_kinase"/>
</dbReference>
<keyword evidence="5 9" id="KW-0067">ATP-binding</keyword>
<comment type="activity regulation">
    <text evidence="9">Activated by a monovalent cation that binds near, but not in, the active site. The most likely occupant of the site in vivo is potassium. Ion binding induces a conformational change that may alter substrate affinity.</text>
</comment>
<keyword evidence="8 9" id="KW-0119">Carbohydrate metabolism</keyword>
<feature type="binding site" evidence="9">
    <location>
        <position position="279"/>
    </location>
    <ligand>
        <name>K(+)</name>
        <dbReference type="ChEBI" id="CHEBI:29103"/>
    </ligand>
</feature>
<dbReference type="GO" id="GO:0004747">
    <property type="term" value="F:ribokinase activity"/>
    <property type="evidence" value="ECO:0007669"/>
    <property type="project" value="UniProtKB-UniRule"/>
</dbReference>
<dbReference type="EMBL" id="CP059268">
    <property type="protein sequence ID" value="QLQ78806.1"/>
    <property type="molecule type" value="Genomic_DNA"/>
</dbReference>
<dbReference type="PANTHER" id="PTHR10584:SF166">
    <property type="entry name" value="RIBOKINASE"/>
    <property type="match status" value="1"/>
</dbReference>
<comment type="similarity">
    <text evidence="9">Belongs to the carbohydrate kinase PfkB family. Ribokinase subfamily.</text>
</comment>
<feature type="binding site" evidence="9">
    <location>
        <begin position="10"/>
        <end position="12"/>
    </location>
    <ligand>
        <name>substrate</name>
    </ligand>
</feature>
<feature type="domain" description="Carbohydrate kinase PfkB" evidence="10">
    <location>
        <begin position="3"/>
        <end position="327"/>
    </location>
</feature>
<feature type="binding site" evidence="9">
    <location>
        <begin position="284"/>
        <end position="285"/>
    </location>
    <ligand>
        <name>ATP</name>
        <dbReference type="ChEBI" id="CHEBI:30616"/>
    </ligand>
</feature>
<feature type="binding site" evidence="9">
    <location>
        <begin position="38"/>
        <end position="42"/>
    </location>
    <ligand>
        <name>substrate</name>
    </ligand>
</feature>
<feature type="active site" description="Proton acceptor" evidence="9">
    <location>
        <position position="285"/>
    </location>
</feature>
<dbReference type="GO" id="GO:0005524">
    <property type="term" value="F:ATP binding"/>
    <property type="evidence" value="ECO:0007669"/>
    <property type="project" value="UniProtKB-UniRule"/>
</dbReference>
<evidence type="ECO:0000256" key="7">
    <source>
        <dbReference type="ARBA" id="ARBA00022958"/>
    </source>
</evidence>
<feature type="binding site" evidence="9">
    <location>
        <position position="151"/>
    </location>
    <ligand>
        <name>substrate</name>
    </ligand>
</feature>
<evidence type="ECO:0000256" key="6">
    <source>
        <dbReference type="ARBA" id="ARBA00022842"/>
    </source>
</evidence>
<dbReference type="InterPro" id="IPR029056">
    <property type="entry name" value="Ribokinase-like"/>
</dbReference>
<keyword evidence="3 9" id="KW-0547">Nucleotide-binding</keyword>
<dbReference type="CDD" id="cd01174">
    <property type="entry name" value="ribokinase"/>
    <property type="match status" value="1"/>
</dbReference>
<dbReference type="GO" id="GO:0046872">
    <property type="term" value="F:metal ion binding"/>
    <property type="evidence" value="ECO:0007669"/>
    <property type="project" value="UniProtKB-KW"/>
</dbReference>
<evidence type="ECO:0000256" key="9">
    <source>
        <dbReference type="HAMAP-Rule" id="MF_03215"/>
    </source>
</evidence>
<dbReference type="PANTHER" id="PTHR10584">
    <property type="entry name" value="SUGAR KINASE"/>
    <property type="match status" value="1"/>
</dbReference>
<keyword evidence="2 9" id="KW-0479">Metal-binding</keyword>
<gene>
    <name evidence="9" type="primary">RBK1</name>
    <name evidence="11" type="ORF">HG537_0B01540</name>
</gene>
<feature type="binding site" evidence="9">
    <location>
        <position position="320"/>
    </location>
    <ligand>
        <name>K(+)</name>
        <dbReference type="ChEBI" id="CHEBI:29103"/>
    </ligand>
</feature>
<dbReference type="InterPro" id="IPR011611">
    <property type="entry name" value="PfkB_dom"/>
</dbReference>
<dbReference type="EC" id="2.7.1.15" evidence="9"/>
<comment type="function">
    <text evidence="9">Catalyzes the phosphorylation of ribose at O-5 in a reaction requiring ATP and magnesium. The resulting D-ribose-5-phosphate can then be used either for sythesis of nucleotides, histidine, and tryptophan, or as a component of the pentose phosphate pathway.</text>
</comment>
<dbReference type="AlphaFoldDB" id="A0A7H9HNH5"/>
<reference evidence="11 12" key="1">
    <citation type="submission" date="2020-06" db="EMBL/GenBank/DDBJ databases">
        <title>The yeast mating-type switching endonuclease HO is a domesticated member of an unorthodox homing genetic element family.</title>
        <authorList>
            <person name="Coughlan A.Y."/>
            <person name="Lombardi L."/>
            <person name="Braun-Galleani S."/>
            <person name="Martos A.R."/>
            <person name="Galeote V."/>
            <person name="Bigey F."/>
            <person name="Dequin S."/>
            <person name="Byrne K.P."/>
            <person name="Wolfe K.H."/>
        </authorList>
    </citation>
    <scope>NUCLEOTIDE SEQUENCE [LARGE SCALE GENOMIC DNA]</scope>
    <source>
        <strain evidence="11 12">CBS2947</strain>
    </source>
</reference>
<feature type="binding site" evidence="9">
    <location>
        <position position="324"/>
    </location>
    <ligand>
        <name>K(+)</name>
        <dbReference type="ChEBI" id="CHEBI:29103"/>
    </ligand>
</feature>
<keyword evidence="7 9" id="KW-0630">Potassium</keyword>
<keyword evidence="4 9" id="KW-0418">Kinase</keyword>
<dbReference type="UniPathway" id="UPA00916">
    <property type="reaction ID" value="UER00889"/>
</dbReference>
<evidence type="ECO:0000259" key="10">
    <source>
        <dbReference type="Pfam" id="PF00294"/>
    </source>
</evidence>
<feature type="binding site" evidence="9">
    <location>
        <position position="195"/>
    </location>
    <ligand>
        <name>ATP</name>
        <dbReference type="ChEBI" id="CHEBI:30616"/>
    </ligand>
</feature>
<keyword evidence="9" id="KW-0963">Cytoplasm</keyword>
<evidence type="ECO:0000256" key="4">
    <source>
        <dbReference type="ARBA" id="ARBA00022777"/>
    </source>
</evidence>
<dbReference type="GO" id="GO:0019303">
    <property type="term" value="P:D-ribose catabolic process"/>
    <property type="evidence" value="ECO:0007669"/>
    <property type="project" value="UniProtKB-UniRule"/>
</dbReference>
<dbReference type="OrthoDB" id="415590at2759"/>
<evidence type="ECO:0000256" key="5">
    <source>
        <dbReference type="ARBA" id="ARBA00022840"/>
    </source>
</evidence>
<name>A0A7H9HNH5_9SACH</name>
<accession>A0A7H9HNH5</accession>
<dbReference type="PRINTS" id="PR00990">
    <property type="entry name" value="RIBOKINASE"/>
</dbReference>
<keyword evidence="6 9" id="KW-0460">Magnesium</keyword>
<evidence type="ECO:0000256" key="3">
    <source>
        <dbReference type="ARBA" id="ARBA00022741"/>
    </source>
</evidence>
<evidence type="ECO:0000313" key="12">
    <source>
        <dbReference type="Proteomes" id="UP000510647"/>
    </source>
</evidence>
<comment type="cofactor">
    <cofactor evidence="9">
        <name>Mg(2+)</name>
        <dbReference type="ChEBI" id="CHEBI:18420"/>
    </cofactor>
    <text evidence="9">Requires a divalent cation, most likely magnesium in vivo, as an electrophilic catalyst to aid phosphoryl group transfer. It is the chelate of the metal and the nucleotide that is the actual substrate.</text>
</comment>
<organism evidence="11 12">
    <name type="scientific">Torulaspora globosa</name>
    <dbReference type="NCBI Taxonomy" id="48254"/>
    <lineage>
        <taxon>Eukaryota</taxon>
        <taxon>Fungi</taxon>
        <taxon>Dikarya</taxon>
        <taxon>Ascomycota</taxon>
        <taxon>Saccharomycotina</taxon>
        <taxon>Saccharomycetes</taxon>
        <taxon>Saccharomycetales</taxon>
        <taxon>Saccharomycetaceae</taxon>
        <taxon>Torulaspora</taxon>
    </lineage>
</organism>
<keyword evidence="1 9" id="KW-0808">Transferase</keyword>
<keyword evidence="9" id="KW-0539">Nucleus</keyword>
<evidence type="ECO:0000256" key="2">
    <source>
        <dbReference type="ARBA" id="ARBA00022723"/>
    </source>
</evidence>
<sequence length="335" mass="36641">MSITVVGSLNYDLVTYTDRLPEAGETFRANSFETHAGGKGLNQTVAIARLREPGSESVLRMVGNVGEDMFGQELVDLLVENGVDCKEVKKVRGVSTGVATILVEERDGGQNRILLSEGANGKTVYGPDELSRIFSGTSCEGEKHYVVFQHEIPDPCSVMSWLKVNRPEFQIVFNPSPFKRLELEAWKKVDILIVNEIEALQIVEAVFPEQEFESYRDMIANDFIGSYRKLCLEFQRKVVSQTNSATVVITLGSQGSLFCSKDHPQVGYAPSITGINVVDTTGAGDTFLGSLVSQLHTGASLEDAIKFSTRASSLTIQKKGAAESIPTFSEVMSLR</sequence>
<feature type="binding site" evidence="9">
    <location>
        <position position="315"/>
    </location>
    <ligand>
        <name>K(+)</name>
        <dbReference type="ChEBI" id="CHEBI:29103"/>
    </ligand>
</feature>
<dbReference type="GO" id="GO:0005634">
    <property type="term" value="C:nucleus"/>
    <property type="evidence" value="ECO:0007669"/>
    <property type="project" value="UniProtKB-SubCell"/>
</dbReference>
<keyword evidence="12" id="KW-1185">Reference proteome</keyword>
<proteinExistence type="inferred from homology"/>
<comment type="caution">
    <text evidence="9">Lacks conserved residue(s) required for the propagation of feature annotation.</text>
</comment>
<feature type="binding site" evidence="9">
    <location>
        <position position="318"/>
    </location>
    <ligand>
        <name>K(+)</name>
        <dbReference type="ChEBI" id="CHEBI:29103"/>
    </ligand>
</feature>
<feature type="binding site" evidence="9">
    <location>
        <begin position="250"/>
        <end position="255"/>
    </location>
    <ligand>
        <name>ATP</name>
        <dbReference type="ChEBI" id="CHEBI:30616"/>
    </ligand>
</feature>
<comment type="subcellular location">
    <subcellularLocation>
        <location evidence="9">Cytoplasm</location>
    </subcellularLocation>
    <subcellularLocation>
        <location evidence="9">Nucleus</location>
    </subcellularLocation>
</comment>
<comment type="pathway">
    <text evidence="9">Carbohydrate metabolism; D-ribose degradation; D-ribose 5-phosphate from beta-D-ribopyranose: step 2/2.</text>
</comment>
<feature type="binding site" evidence="9">
    <location>
        <position position="285"/>
    </location>
    <ligand>
        <name>substrate</name>
    </ligand>
</feature>
<dbReference type="GO" id="GO:0005737">
    <property type="term" value="C:cytoplasm"/>
    <property type="evidence" value="ECO:0007669"/>
    <property type="project" value="UniProtKB-SubCell"/>
</dbReference>
<evidence type="ECO:0000313" key="11">
    <source>
        <dbReference type="EMBL" id="QLQ78806.1"/>
    </source>
</evidence>
<dbReference type="HAMAP" id="MF_01987">
    <property type="entry name" value="Ribokinase"/>
    <property type="match status" value="1"/>
</dbReference>
<comment type="subunit">
    <text evidence="9">Homodimer.</text>
</comment>
<comment type="catalytic activity">
    <reaction evidence="9">
        <text>D-ribose + ATP = D-ribose 5-phosphate + ADP + H(+)</text>
        <dbReference type="Rhea" id="RHEA:13697"/>
        <dbReference type="ChEBI" id="CHEBI:15378"/>
        <dbReference type="ChEBI" id="CHEBI:30616"/>
        <dbReference type="ChEBI" id="CHEBI:47013"/>
        <dbReference type="ChEBI" id="CHEBI:78346"/>
        <dbReference type="ChEBI" id="CHEBI:456216"/>
        <dbReference type="EC" id="2.7.1.15"/>
    </reaction>
</comment>
<protein>
    <recommendedName>
        <fullName evidence="9">Ribokinase</fullName>
        <shortName evidence="9">RK</shortName>
        <ecNumber evidence="9">2.7.1.15</ecNumber>
    </recommendedName>
</protein>